<reference evidence="1" key="1">
    <citation type="submission" date="2020-05" db="EMBL/GenBank/DDBJ databases">
        <authorList>
            <person name="Chiriac C."/>
            <person name="Salcher M."/>
            <person name="Ghai R."/>
            <person name="Kavagutti S V."/>
        </authorList>
    </citation>
    <scope>NUCLEOTIDE SEQUENCE</scope>
</reference>
<evidence type="ECO:0000313" key="1">
    <source>
        <dbReference type="EMBL" id="CAB5214992.1"/>
    </source>
</evidence>
<protein>
    <submittedName>
        <fullName evidence="1">Uncharacterized protein</fullName>
    </submittedName>
</protein>
<gene>
    <name evidence="1" type="ORF">UFOVP190_351</name>
</gene>
<name>A0A6J7WH70_9CAUD</name>
<proteinExistence type="predicted"/>
<dbReference type="EMBL" id="LR798243">
    <property type="protein sequence ID" value="CAB5214992.1"/>
    <property type="molecule type" value="Genomic_DNA"/>
</dbReference>
<sequence>MNLINNTGKFVAARSPIDGDLLLIIADYMFWHNNQTAIETWIEEHGSGIHQTGMVLHFNHDADRTAFLLRWS</sequence>
<organism evidence="1">
    <name type="scientific">uncultured Caudovirales phage</name>
    <dbReference type="NCBI Taxonomy" id="2100421"/>
    <lineage>
        <taxon>Viruses</taxon>
        <taxon>Duplodnaviria</taxon>
        <taxon>Heunggongvirae</taxon>
        <taxon>Uroviricota</taxon>
        <taxon>Caudoviricetes</taxon>
        <taxon>Peduoviridae</taxon>
        <taxon>Maltschvirus</taxon>
        <taxon>Maltschvirus maltsch</taxon>
    </lineage>
</organism>
<accession>A0A6J7WH70</accession>